<feature type="domain" description="Peptidase C45 hydrolase" evidence="1">
    <location>
        <begin position="191"/>
        <end position="416"/>
    </location>
</feature>
<dbReference type="PANTHER" id="PTHR35190">
    <property type="entry name" value="PROTEIN DCD1B"/>
    <property type="match status" value="1"/>
</dbReference>
<dbReference type="Gene3D" id="3.60.60.10">
    <property type="entry name" value="Penicillin V Acylase, Chain A"/>
    <property type="match status" value="1"/>
</dbReference>
<dbReference type="InterPro" id="IPR047803">
    <property type="entry name" value="DCD1A/B-like"/>
</dbReference>
<name>A0A1Y1CPS9_9BACT</name>
<evidence type="ECO:0000313" key="3">
    <source>
        <dbReference type="Proteomes" id="UP000218267"/>
    </source>
</evidence>
<evidence type="ECO:0000259" key="1">
    <source>
        <dbReference type="Pfam" id="PF03417"/>
    </source>
</evidence>
<dbReference type="RefSeq" id="WP_162845509.1">
    <property type="nucleotide sequence ID" value="NZ_AP018042.1"/>
</dbReference>
<reference evidence="3" key="2">
    <citation type="journal article" date="2020" name="Antonie Van Leeuwenhoek">
        <title>Labilibaculum antarcticum sp. nov., a novel facultative anaerobic, psychrotorelant bacterium isolated from marine sediment of Antarctica.</title>
        <authorList>
            <person name="Watanabe M."/>
            <person name="Kojima H."/>
            <person name="Fukui M."/>
        </authorList>
    </citation>
    <scope>NUCLEOTIDE SEQUENCE [LARGE SCALE GENOMIC DNA]</scope>
    <source>
        <strain evidence="3">SPP2</strain>
    </source>
</reference>
<gene>
    <name evidence="2" type="ORF">ALGA_4155</name>
</gene>
<dbReference type="Pfam" id="PF03417">
    <property type="entry name" value="AAT"/>
    <property type="match status" value="1"/>
</dbReference>
<dbReference type="PANTHER" id="PTHR35190:SF2">
    <property type="entry name" value="PROTEIN DCD1B"/>
    <property type="match status" value="1"/>
</dbReference>
<proteinExistence type="predicted"/>
<protein>
    <submittedName>
        <fullName evidence="2">Peptidase C45</fullName>
    </submittedName>
</protein>
<dbReference type="AlphaFoldDB" id="A0A1Y1CPS9"/>
<dbReference type="InterPro" id="IPR047794">
    <property type="entry name" value="C45_proenzyme-like"/>
</dbReference>
<dbReference type="NCBIfam" id="NF040521">
    <property type="entry name" value="C45_proenzyme"/>
    <property type="match status" value="1"/>
</dbReference>
<dbReference type="InterPro" id="IPR005079">
    <property type="entry name" value="Peptidase_C45_hydrolase"/>
</dbReference>
<sequence>MRKRTKLLLAVIILLAAFLIYLFTVTKMEEPEHIRVSDQDLPVHRINDSLLVCGDSWMKLNEYGLWELFVQGDPYTMGFKNGQLSKNLVQYQEEAFVAQLDKLVPSRFYLQFLRVFLGWFNRDLLNYIPKEYQLEVAGISKSASDEFNFIAPPFQRIMSYHGAHDMGHALQSMCLVGCTSFGLTNDYSADSSVLIGRNFDFYAGDKFSENKIIAFMKPDDGYPFMSVTWGGMIGVVSGMNLEGLSITLNAEPTGIPSSSKTPVSILARKILQYASTIDEAYAIAQQYETFVSESFLIGSGKENKFALIEKTPDKIALLHPKENYLAVTNHFLDSSMLLNREDSPSNFVDASHYRLNRVENLIDSTGKFSVQQVADLLRDRKGTKGANIGLGNEKAINQLIAHHGIIFKPEEKKVWISAAPFQLGAFVAYDLDEIFADPQAYRSKNLYLSDDVIEADAILQNEEYANFLKYKAELLKVQKGIEEERDFPKEELDAFIALNEAFYYPHLLVGKYYFEKGEFAVAKIHFEKALQLEIPQESEYEELSKLSKESDELMLKEK</sequence>
<keyword evidence="3" id="KW-1185">Reference proteome</keyword>
<evidence type="ECO:0000313" key="2">
    <source>
        <dbReference type="EMBL" id="BAX82446.1"/>
    </source>
</evidence>
<dbReference type="Proteomes" id="UP000218267">
    <property type="component" value="Chromosome"/>
</dbReference>
<dbReference type="KEGG" id="mbas:ALGA_4155"/>
<dbReference type="EMBL" id="AP018042">
    <property type="protein sequence ID" value="BAX82446.1"/>
    <property type="molecule type" value="Genomic_DNA"/>
</dbReference>
<accession>A0A1Y1CPS9</accession>
<reference evidence="2 3" key="1">
    <citation type="journal article" date="2018" name="Mar. Genomics">
        <title>Complete genome sequence of Marinifilaceae bacterium strain SPP2, isolated from the Antarctic marine sediment.</title>
        <authorList>
            <person name="Watanabe M."/>
            <person name="Kojima H."/>
            <person name="Fukui M."/>
        </authorList>
    </citation>
    <scope>NUCLEOTIDE SEQUENCE [LARGE SCALE GENOMIC DNA]</scope>
    <source>
        <strain evidence="2 3">SPP2</strain>
    </source>
</reference>
<organism evidence="2 3">
    <name type="scientific">Labilibaculum antarcticum</name>
    <dbReference type="NCBI Taxonomy" id="1717717"/>
    <lineage>
        <taxon>Bacteria</taxon>
        <taxon>Pseudomonadati</taxon>
        <taxon>Bacteroidota</taxon>
        <taxon>Bacteroidia</taxon>
        <taxon>Marinilabiliales</taxon>
        <taxon>Marinifilaceae</taxon>
        <taxon>Labilibaculum</taxon>
    </lineage>
</organism>